<dbReference type="SMART" id="SM00354">
    <property type="entry name" value="HTH_LACI"/>
    <property type="match status" value="1"/>
</dbReference>
<dbReference type="InterPro" id="IPR001761">
    <property type="entry name" value="Peripla_BP/Lac1_sug-bd_dom"/>
</dbReference>
<dbReference type="InterPro" id="IPR010982">
    <property type="entry name" value="Lambda_DNA-bd_dom_sf"/>
</dbReference>
<evidence type="ECO:0000256" key="2">
    <source>
        <dbReference type="ARBA" id="ARBA00023125"/>
    </source>
</evidence>
<name>A0A101HL84_9BACT</name>
<evidence type="ECO:0000259" key="4">
    <source>
        <dbReference type="PROSITE" id="PS50932"/>
    </source>
</evidence>
<dbReference type="SUPFAM" id="SSF53822">
    <property type="entry name" value="Periplasmic binding protein-like I"/>
    <property type="match status" value="1"/>
</dbReference>
<keyword evidence="2" id="KW-0238">DNA-binding</keyword>
<dbReference type="PROSITE" id="PS50932">
    <property type="entry name" value="HTH_LACI_2"/>
    <property type="match status" value="1"/>
</dbReference>
<dbReference type="Pfam" id="PF00356">
    <property type="entry name" value="LacI"/>
    <property type="match status" value="1"/>
</dbReference>
<keyword evidence="1" id="KW-0805">Transcription regulation</keyword>
<dbReference type="SUPFAM" id="SSF47413">
    <property type="entry name" value="lambda repressor-like DNA-binding domains"/>
    <property type="match status" value="1"/>
</dbReference>
<keyword evidence="3" id="KW-0804">Transcription</keyword>
<dbReference type="Gene3D" id="1.10.260.40">
    <property type="entry name" value="lambda repressor-like DNA-binding domains"/>
    <property type="match status" value="1"/>
</dbReference>
<reference evidence="6" key="1">
    <citation type="journal article" date="2015" name="MBio">
        <title>Genome-Resolved Metagenomic Analysis Reveals Roles for Candidate Phyla and Other Microbial Community Members in Biogeochemical Transformations in Oil Reservoirs.</title>
        <authorList>
            <person name="Hu P."/>
            <person name="Tom L."/>
            <person name="Singh A."/>
            <person name="Thomas B.C."/>
            <person name="Baker B.J."/>
            <person name="Piceno Y.M."/>
            <person name="Andersen G.L."/>
            <person name="Banfield J.F."/>
        </authorList>
    </citation>
    <scope>NUCLEOTIDE SEQUENCE [LARGE SCALE GENOMIC DNA]</scope>
</reference>
<dbReference type="CDD" id="cd01392">
    <property type="entry name" value="HTH_LacI"/>
    <property type="match status" value="1"/>
</dbReference>
<dbReference type="PANTHER" id="PTHR30146:SF109">
    <property type="entry name" value="HTH-TYPE TRANSCRIPTIONAL REGULATOR GALS"/>
    <property type="match status" value="1"/>
</dbReference>
<dbReference type="PANTHER" id="PTHR30146">
    <property type="entry name" value="LACI-RELATED TRANSCRIPTIONAL REPRESSOR"/>
    <property type="match status" value="1"/>
</dbReference>
<dbReference type="GO" id="GO:0000976">
    <property type="term" value="F:transcription cis-regulatory region binding"/>
    <property type="evidence" value="ECO:0007669"/>
    <property type="project" value="TreeGrafter"/>
</dbReference>
<dbReference type="GO" id="GO:0003700">
    <property type="term" value="F:DNA-binding transcription factor activity"/>
    <property type="evidence" value="ECO:0007669"/>
    <property type="project" value="TreeGrafter"/>
</dbReference>
<comment type="caution">
    <text evidence="5">The sequence shown here is derived from an EMBL/GenBank/DDBJ whole genome shotgun (WGS) entry which is preliminary data.</text>
</comment>
<dbReference type="InterPro" id="IPR028082">
    <property type="entry name" value="Peripla_BP_I"/>
</dbReference>
<feature type="domain" description="HTH lacI-type" evidence="4">
    <location>
        <begin position="4"/>
        <end position="61"/>
    </location>
</feature>
<protein>
    <submittedName>
        <fullName evidence="5">LacI family transcriptional regulator</fullName>
    </submittedName>
</protein>
<evidence type="ECO:0000313" key="6">
    <source>
        <dbReference type="Proteomes" id="UP000053860"/>
    </source>
</evidence>
<accession>A0A101HL84</accession>
<dbReference type="EMBL" id="LGGN01000002">
    <property type="protein sequence ID" value="KUK78809.1"/>
    <property type="molecule type" value="Genomic_DNA"/>
</dbReference>
<organism evidence="5 6">
    <name type="scientific">Proteiniphilum acetatigenes</name>
    <dbReference type="NCBI Taxonomy" id="294710"/>
    <lineage>
        <taxon>Bacteria</taxon>
        <taxon>Pseudomonadati</taxon>
        <taxon>Bacteroidota</taxon>
        <taxon>Bacteroidia</taxon>
        <taxon>Bacteroidales</taxon>
        <taxon>Dysgonomonadaceae</taxon>
        <taxon>Proteiniphilum</taxon>
    </lineage>
</organism>
<dbReference type="Pfam" id="PF00532">
    <property type="entry name" value="Peripla_BP_1"/>
    <property type="match status" value="1"/>
</dbReference>
<dbReference type="InterPro" id="IPR000843">
    <property type="entry name" value="HTH_LacI"/>
</dbReference>
<gene>
    <name evidence="5" type="ORF">XD92_0030</name>
</gene>
<dbReference type="AlphaFoldDB" id="A0A101HL84"/>
<evidence type="ECO:0000313" key="5">
    <source>
        <dbReference type="EMBL" id="KUK78809.1"/>
    </source>
</evidence>
<proteinExistence type="predicted"/>
<evidence type="ECO:0000256" key="1">
    <source>
        <dbReference type="ARBA" id="ARBA00023015"/>
    </source>
</evidence>
<dbReference type="Proteomes" id="UP000053860">
    <property type="component" value="Unassembled WGS sequence"/>
</dbReference>
<dbReference type="Gene3D" id="3.40.50.2300">
    <property type="match status" value="2"/>
</dbReference>
<evidence type="ECO:0000256" key="3">
    <source>
        <dbReference type="ARBA" id="ARBA00023163"/>
    </source>
</evidence>
<sequence>MERVSLKVIARELGVSTATVSLVLNGKNQNGRVSKDVSEKILAKAAELNYVPNSLAKGLKMGHSKSIGLIIADISNVFFGTLALHIQNFAEQQGYTVIIGNTNEDPEEMLKMITFLNSRQVDGLIITPTERGKFMVKALLEKEKPLVLVDRIYPDIHTASVMINNFEISYRSTRQLFHRGCNNPAFISYKQDQYHTNERKRGYLEAMREAGHNVTGKIKEVSYNKLQEDMDGAIEELLQMSPKVDAIFFATNSISIAGIRSLLKKGLLVQKDIQVMCFDESEAILLFPFRVPYVKQPIEEMAKHAFELLIGQIERKEKPDQQIVLDAELIV</sequence>